<accession>A0A8X7BJB6</accession>
<protein>
    <submittedName>
        <fullName evidence="2">Uncharacterized protein</fullName>
    </submittedName>
</protein>
<gene>
    <name evidence="2" type="ORF">TNCV_1240931</name>
</gene>
<evidence type="ECO:0000313" key="3">
    <source>
        <dbReference type="Proteomes" id="UP000887159"/>
    </source>
</evidence>
<name>A0A8X7BJB6_TRICX</name>
<keyword evidence="3" id="KW-1185">Reference proteome</keyword>
<sequence length="90" mass="10667">MWKRETYLLQYAFHALSNTALECIVTSLFSPNIKSGRHLCWTRHPHVHRATAAQPLFDPRGIEHRRPEDERESCFELTQERWPTKPPLTK</sequence>
<organism evidence="2 3">
    <name type="scientific">Trichonephila clavipes</name>
    <name type="common">Golden silk orbweaver</name>
    <name type="synonym">Nephila clavipes</name>
    <dbReference type="NCBI Taxonomy" id="2585209"/>
    <lineage>
        <taxon>Eukaryota</taxon>
        <taxon>Metazoa</taxon>
        <taxon>Ecdysozoa</taxon>
        <taxon>Arthropoda</taxon>
        <taxon>Chelicerata</taxon>
        <taxon>Arachnida</taxon>
        <taxon>Araneae</taxon>
        <taxon>Araneomorphae</taxon>
        <taxon>Entelegynae</taxon>
        <taxon>Araneoidea</taxon>
        <taxon>Nephilidae</taxon>
        <taxon>Trichonephila</taxon>
    </lineage>
</organism>
<dbReference type="EMBL" id="BMAU01021409">
    <property type="protein sequence ID" value="GFY33243.1"/>
    <property type="molecule type" value="Genomic_DNA"/>
</dbReference>
<dbReference type="Proteomes" id="UP000887159">
    <property type="component" value="Unassembled WGS sequence"/>
</dbReference>
<dbReference type="AlphaFoldDB" id="A0A8X7BJB6"/>
<comment type="caution">
    <text evidence="2">The sequence shown here is derived from an EMBL/GenBank/DDBJ whole genome shotgun (WGS) entry which is preliminary data.</text>
</comment>
<evidence type="ECO:0000256" key="1">
    <source>
        <dbReference type="SAM" id="MobiDB-lite"/>
    </source>
</evidence>
<feature type="compositionally biased region" description="Basic and acidic residues" evidence="1">
    <location>
        <begin position="63"/>
        <end position="83"/>
    </location>
</feature>
<proteinExistence type="predicted"/>
<evidence type="ECO:0000313" key="2">
    <source>
        <dbReference type="EMBL" id="GFY33243.1"/>
    </source>
</evidence>
<reference evidence="2" key="1">
    <citation type="submission" date="2020-08" db="EMBL/GenBank/DDBJ databases">
        <title>Multicomponent nature underlies the extraordinary mechanical properties of spider dragline silk.</title>
        <authorList>
            <person name="Kono N."/>
            <person name="Nakamura H."/>
            <person name="Mori M."/>
            <person name="Yoshida Y."/>
            <person name="Ohtoshi R."/>
            <person name="Malay A.D."/>
            <person name="Moran D.A.P."/>
            <person name="Tomita M."/>
            <person name="Numata K."/>
            <person name="Arakawa K."/>
        </authorList>
    </citation>
    <scope>NUCLEOTIDE SEQUENCE</scope>
</reference>
<feature type="region of interest" description="Disordered" evidence="1">
    <location>
        <begin position="63"/>
        <end position="90"/>
    </location>
</feature>